<comment type="similarity">
    <text evidence="2">Belongs to the bacterial solute-binding protein SsuA/TauA family.</text>
</comment>
<feature type="domain" description="SsuA/THI5-like" evidence="4">
    <location>
        <begin position="43"/>
        <end position="253"/>
    </location>
</feature>
<dbReference type="InterPro" id="IPR006311">
    <property type="entry name" value="TAT_signal"/>
</dbReference>
<sequence length="342" mass="35768">MGGISRRGFAGLGAAGLAAMVLPGRAAAADKVAVGVLRFVSSGGLFIAKERGYFAAEGIEPDLQFFEAAQPIAVAIASGDLQFGLTALTAGTFNLAAKGALKVVASQGMEKKGVKGNALIASNDAYAKGFNAFEKLPGTTIAITQVGSSFHYQMGQIAAAKGFDLAKVEMKPLQTLPNMMAAVKSSQVDGALIAPHLARGMIDRGEAKLIGWFSDLAQYQFGALFVATKVATGNRDLTERFVRAYQKGMADYAAAFMRVDAAGERIFDDAAKATAALVAKHVYPSEAAETAAPKVFASAVAVDERARVDLADLERQVAWMKTEKLVGADVDAKGFVDISFAK</sequence>
<dbReference type="EMBL" id="LJYW01000001">
    <property type="protein sequence ID" value="KPL51726.1"/>
    <property type="molecule type" value="Genomic_DNA"/>
</dbReference>
<dbReference type="STRING" id="665126.ABB55_05365"/>
<dbReference type="PANTHER" id="PTHR30024:SF47">
    <property type="entry name" value="TAURINE-BINDING PERIPLASMIC PROTEIN"/>
    <property type="match status" value="1"/>
</dbReference>
<dbReference type="SUPFAM" id="SSF53850">
    <property type="entry name" value="Periplasmic binding protein-like II"/>
    <property type="match status" value="1"/>
</dbReference>
<keyword evidence="6" id="KW-1185">Reference proteome</keyword>
<gene>
    <name evidence="5" type="ORF">ABB55_05365</name>
</gene>
<accession>A0A0P6W1T0</accession>
<protein>
    <submittedName>
        <fullName evidence="5">ABC transporter substrate-binding protein</fullName>
    </submittedName>
</protein>
<comment type="subcellular location">
    <subcellularLocation>
        <location evidence="1">Periplasm</location>
    </subcellularLocation>
</comment>
<reference evidence="5 6" key="2">
    <citation type="submission" date="2015-10" db="EMBL/GenBank/DDBJ databases">
        <title>Draft Genome Sequence of Prosthecomicrobium hirschii ATCC 27832.</title>
        <authorList>
            <person name="Daniel J."/>
            <person name="Givan S.A."/>
            <person name="Brun Y.V."/>
            <person name="Brown P.J."/>
        </authorList>
    </citation>
    <scope>NUCLEOTIDE SEQUENCE [LARGE SCALE GENOMIC DNA]</scope>
    <source>
        <strain evidence="5 6">16</strain>
    </source>
</reference>
<comment type="caution">
    <text evidence="5">The sequence shown here is derived from an EMBL/GenBank/DDBJ whole genome shotgun (WGS) entry which is preliminary data.</text>
</comment>
<evidence type="ECO:0000313" key="5">
    <source>
        <dbReference type="EMBL" id="KPL51726.1"/>
    </source>
</evidence>
<dbReference type="RefSeq" id="WP_054357889.1">
    <property type="nucleotide sequence ID" value="NZ_LJYW01000001.1"/>
</dbReference>
<dbReference type="GO" id="GO:0042597">
    <property type="term" value="C:periplasmic space"/>
    <property type="evidence" value="ECO:0007669"/>
    <property type="project" value="UniProtKB-SubCell"/>
</dbReference>
<proteinExistence type="inferred from homology"/>
<keyword evidence="3" id="KW-0732">Signal</keyword>
<dbReference type="InterPro" id="IPR015168">
    <property type="entry name" value="SsuA/THI5"/>
</dbReference>
<evidence type="ECO:0000256" key="1">
    <source>
        <dbReference type="ARBA" id="ARBA00004418"/>
    </source>
</evidence>
<evidence type="ECO:0000313" key="6">
    <source>
        <dbReference type="Proteomes" id="UP000048984"/>
    </source>
</evidence>
<dbReference type="Gene3D" id="3.40.190.10">
    <property type="entry name" value="Periplasmic binding protein-like II"/>
    <property type="match status" value="2"/>
</dbReference>
<dbReference type="AlphaFoldDB" id="A0A0P6W1T0"/>
<evidence type="ECO:0000259" key="4">
    <source>
        <dbReference type="Pfam" id="PF09084"/>
    </source>
</evidence>
<dbReference type="GO" id="GO:0042918">
    <property type="term" value="P:alkanesulfonate transmembrane transport"/>
    <property type="evidence" value="ECO:0007669"/>
    <property type="project" value="TreeGrafter"/>
</dbReference>
<dbReference type="PROSITE" id="PS51318">
    <property type="entry name" value="TAT"/>
    <property type="match status" value="1"/>
</dbReference>
<organism evidence="5 6">
    <name type="scientific">Prosthecodimorpha hirschii</name>
    <dbReference type="NCBI Taxonomy" id="665126"/>
    <lineage>
        <taxon>Bacteria</taxon>
        <taxon>Pseudomonadati</taxon>
        <taxon>Pseudomonadota</taxon>
        <taxon>Alphaproteobacteria</taxon>
        <taxon>Hyphomicrobiales</taxon>
        <taxon>Ancalomicrobiaceae</taxon>
        <taxon>Prosthecodimorpha</taxon>
    </lineage>
</organism>
<evidence type="ECO:0000256" key="2">
    <source>
        <dbReference type="ARBA" id="ARBA00010742"/>
    </source>
</evidence>
<name>A0A0P6W1T0_9HYPH</name>
<dbReference type="Pfam" id="PF09084">
    <property type="entry name" value="NMT1"/>
    <property type="match status" value="1"/>
</dbReference>
<reference evidence="5 6" key="1">
    <citation type="submission" date="2015-09" db="EMBL/GenBank/DDBJ databases">
        <authorList>
            <person name="Jackson K.R."/>
            <person name="Lunt B.L."/>
            <person name="Fisher J.N.B."/>
            <person name="Gardner A.V."/>
            <person name="Bailey M.E."/>
            <person name="Deus L.M."/>
            <person name="Earl A.S."/>
            <person name="Gibby P.D."/>
            <person name="Hartmann K.A."/>
            <person name="Liu J.E."/>
            <person name="Manci A.M."/>
            <person name="Nielsen D.A."/>
            <person name="Solomon M.B."/>
            <person name="Breakwell D.P."/>
            <person name="Burnett S.H."/>
            <person name="Grose J.H."/>
        </authorList>
    </citation>
    <scope>NUCLEOTIDE SEQUENCE [LARGE SCALE GENOMIC DNA]</scope>
    <source>
        <strain evidence="5 6">16</strain>
    </source>
</reference>
<evidence type="ECO:0000256" key="3">
    <source>
        <dbReference type="ARBA" id="ARBA00022729"/>
    </source>
</evidence>
<dbReference type="Proteomes" id="UP000048984">
    <property type="component" value="Unassembled WGS sequence"/>
</dbReference>
<dbReference type="PANTHER" id="PTHR30024">
    <property type="entry name" value="ALIPHATIC SULFONATES-BINDING PROTEIN-RELATED"/>
    <property type="match status" value="1"/>
</dbReference>